<dbReference type="KEGG" id="sapo:SAPIO_CDS1472"/>
<feature type="transmembrane region" description="Helical" evidence="1">
    <location>
        <begin position="57"/>
        <end position="81"/>
    </location>
</feature>
<sequence length="183" mass="20978">MSKAIIIFERIQLVIRVLTLILSYGIIALWIFVAVKWDDPDGARESYLDARALRDVNLWFGIPLVCATFAAGFDTWEIIALSGPVRTRARPGVLLTHEFLNILCQVFGMVFGYRSPHNELYYNIADSGSHSFTKMYNDVAKVSIAFLAARCFMFMIVVFDACFWEGGRELTVRRRIPEWKNQI</sequence>
<dbReference type="GeneID" id="27720544"/>
<keyword evidence="1" id="KW-0472">Membrane</keyword>
<keyword evidence="1" id="KW-1133">Transmembrane helix</keyword>
<dbReference type="EMBL" id="JOWA01000066">
    <property type="protein sequence ID" value="KEZ45697.1"/>
    <property type="molecule type" value="Genomic_DNA"/>
</dbReference>
<evidence type="ECO:0000313" key="2">
    <source>
        <dbReference type="EMBL" id="KEZ45697.1"/>
    </source>
</evidence>
<gene>
    <name evidence="2" type="ORF">SAPIO_CDS1472</name>
</gene>
<evidence type="ECO:0000256" key="1">
    <source>
        <dbReference type="SAM" id="Phobius"/>
    </source>
</evidence>
<feature type="transmembrane region" description="Helical" evidence="1">
    <location>
        <begin position="13"/>
        <end position="37"/>
    </location>
</feature>
<dbReference type="VEuPathDB" id="FungiDB:SAPIO_CDS1472"/>
<name>A0A084GED5_PSEDA</name>
<dbReference type="RefSeq" id="XP_016645496.1">
    <property type="nucleotide sequence ID" value="XM_016784739.1"/>
</dbReference>
<organism evidence="2 3">
    <name type="scientific">Pseudallescheria apiosperma</name>
    <name type="common">Scedosporium apiospermum</name>
    <dbReference type="NCBI Taxonomy" id="563466"/>
    <lineage>
        <taxon>Eukaryota</taxon>
        <taxon>Fungi</taxon>
        <taxon>Dikarya</taxon>
        <taxon>Ascomycota</taxon>
        <taxon>Pezizomycotina</taxon>
        <taxon>Sordariomycetes</taxon>
        <taxon>Hypocreomycetidae</taxon>
        <taxon>Microascales</taxon>
        <taxon>Microascaceae</taxon>
        <taxon>Scedosporium</taxon>
    </lineage>
</organism>
<protein>
    <submittedName>
        <fullName evidence="2">Uncharacterized protein</fullName>
    </submittedName>
</protein>
<evidence type="ECO:0000313" key="3">
    <source>
        <dbReference type="Proteomes" id="UP000028545"/>
    </source>
</evidence>
<keyword evidence="1" id="KW-0812">Transmembrane</keyword>
<keyword evidence="3" id="KW-1185">Reference proteome</keyword>
<dbReference type="HOGENOM" id="CLU_1475940_0_0_1"/>
<feature type="transmembrane region" description="Helical" evidence="1">
    <location>
        <begin position="142"/>
        <end position="164"/>
    </location>
</feature>
<proteinExistence type="predicted"/>
<feature type="transmembrane region" description="Helical" evidence="1">
    <location>
        <begin position="93"/>
        <end position="113"/>
    </location>
</feature>
<dbReference type="OrthoDB" id="5235391at2759"/>
<comment type="caution">
    <text evidence="2">The sequence shown here is derived from an EMBL/GenBank/DDBJ whole genome shotgun (WGS) entry which is preliminary data.</text>
</comment>
<dbReference type="AlphaFoldDB" id="A0A084GED5"/>
<reference evidence="2 3" key="1">
    <citation type="journal article" date="2014" name="Genome Announc.">
        <title>Draft genome sequence of the pathogenic fungus Scedosporium apiospermum.</title>
        <authorList>
            <person name="Vandeputte P."/>
            <person name="Ghamrawi S."/>
            <person name="Rechenmann M."/>
            <person name="Iltis A."/>
            <person name="Giraud S."/>
            <person name="Fleury M."/>
            <person name="Thornton C."/>
            <person name="Delhaes L."/>
            <person name="Meyer W."/>
            <person name="Papon N."/>
            <person name="Bouchara J.P."/>
        </authorList>
    </citation>
    <scope>NUCLEOTIDE SEQUENCE [LARGE SCALE GENOMIC DNA]</scope>
    <source>
        <strain evidence="2 3">IHEM 14462</strain>
    </source>
</reference>
<accession>A0A084GED5</accession>
<dbReference type="Proteomes" id="UP000028545">
    <property type="component" value="Unassembled WGS sequence"/>
</dbReference>